<feature type="domain" description="N-acetyltransferase" evidence="1">
    <location>
        <begin position="4"/>
        <end position="143"/>
    </location>
</feature>
<evidence type="ECO:0000313" key="2">
    <source>
        <dbReference type="EMBL" id="QHT31209.1"/>
    </source>
</evidence>
<dbReference type="PANTHER" id="PTHR13355:SF11">
    <property type="entry name" value="GLUCOSAMINE 6-PHOSPHATE N-ACETYLTRANSFERASE"/>
    <property type="match status" value="1"/>
</dbReference>
<dbReference type="Gene3D" id="3.40.630.30">
    <property type="match status" value="1"/>
</dbReference>
<proteinExistence type="predicted"/>
<organism evidence="2">
    <name type="scientific">viral metagenome</name>
    <dbReference type="NCBI Taxonomy" id="1070528"/>
    <lineage>
        <taxon>unclassified sequences</taxon>
        <taxon>metagenomes</taxon>
        <taxon>organismal metagenomes</taxon>
    </lineage>
</organism>
<dbReference type="InterPro" id="IPR000182">
    <property type="entry name" value="GNAT_dom"/>
</dbReference>
<sequence>MNNYIIRKLNKDDYDKYLIMINEFRETEFTKEKFIETLNYIQPFSEIWVIEYEDDIISTGTILYETKFIYNNGKLAHIEDICVKKQYRKTGLGKIIVNHLMKVAKEQSCYKVTLVCNESNANFYKKCGMENRGLQMSQLTSNF</sequence>
<dbReference type="CDD" id="cd04301">
    <property type="entry name" value="NAT_SF"/>
    <property type="match status" value="1"/>
</dbReference>
<dbReference type="Pfam" id="PF00583">
    <property type="entry name" value="Acetyltransf_1"/>
    <property type="match status" value="1"/>
</dbReference>
<dbReference type="SUPFAM" id="SSF55729">
    <property type="entry name" value="Acyl-CoA N-acyltransferases (Nat)"/>
    <property type="match status" value="1"/>
</dbReference>
<accession>A0A6C0ESA0</accession>
<dbReference type="InterPro" id="IPR016181">
    <property type="entry name" value="Acyl_CoA_acyltransferase"/>
</dbReference>
<protein>
    <recommendedName>
        <fullName evidence="1">N-acetyltransferase domain-containing protein</fullName>
    </recommendedName>
</protein>
<dbReference type="PROSITE" id="PS51186">
    <property type="entry name" value="GNAT"/>
    <property type="match status" value="1"/>
</dbReference>
<dbReference type="AlphaFoldDB" id="A0A6C0ESA0"/>
<evidence type="ECO:0000259" key="1">
    <source>
        <dbReference type="PROSITE" id="PS51186"/>
    </source>
</evidence>
<name>A0A6C0ESA0_9ZZZZ</name>
<dbReference type="PANTHER" id="PTHR13355">
    <property type="entry name" value="GLUCOSAMINE 6-PHOSPHATE N-ACETYLTRANSFERASE"/>
    <property type="match status" value="1"/>
</dbReference>
<dbReference type="InterPro" id="IPR039143">
    <property type="entry name" value="GNPNAT1-like"/>
</dbReference>
<dbReference type="GO" id="GO:0004343">
    <property type="term" value="F:glucosamine 6-phosphate N-acetyltransferase activity"/>
    <property type="evidence" value="ECO:0007669"/>
    <property type="project" value="TreeGrafter"/>
</dbReference>
<reference evidence="2" key="1">
    <citation type="journal article" date="2020" name="Nature">
        <title>Giant virus diversity and host interactions through global metagenomics.</title>
        <authorList>
            <person name="Schulz F."/>
            <person name="Roux S."/>
            <person name="Paez-Espino D."/>
            <person name="Jungbluth S."/>
            <person name="Walsh D.A."/>
            <person name="Denef V.J."/>
            <person name="McMahon K.D."/>
            <person name="Konstantinidis K.T."/>
            <person name="Eloe-Fadrosh E.A."/>
            <person name="Kyrpides N.C."/>
            <person name="Woyke T."/>
        </authorList>
    </citation>
    <scope>NUCLEOTIDE SEQUENCE</scope>
    <source>
        <strain evidence="2">GVMAG-M-3300009155-2</strain>
    </source>
</reference>
<dbReference type="EMBL" id="MN738916">
    <property type="protein sequence ID" value="QHT31209.1"/>
    <property type="molecule type" value="Genomic_DNA"/>
</dbReference>